<feature type="non-terminal residue" evidence="1">
    <location>
        <position position="81"/>
    </location>
</feature>
<comment type="caution">
    <text evidence="1">The sequence shown here is derived from an EMBL/GenBank/DDBJ whole genome shotgun (WGS) entry which is preliminary data.</text>
</comment>
<proteinExistence type="predicted"/>
<reference evidence="1 2" key="1">
    <citation type="journal article" date="2020" name="Cell">
        <title>Large-Scale Comparative Analyses of Tick Genomes Elucidate Their Genetic Diversity and Vector Capacities.</title>
        <authorList>
            <consortium name="Tick Genome and Microbiome Consortium (TIGMIC)"/>
            <person name="Jia N."/>
            <person name="Wang J."/>
            <person name="Shi W."/>
            <person name="Du L."/>
            <person name="Sun Y."/>
            <person name="Zhan W."/>
            <person name="Jiang J.F."/>
            <person name="Wang Q."/>
            <person name="Zhang B."/>
            <person name="Ji P."/>
            <person name="Bell-Sakyi L."/>
            <person name="Cui X.M."/>
            <person name="Yuan T.T."/>
            <person name="Jiang B.G."/>
            <person name="Yang W.F."/>
            <person name="Lam T.T."/>
            <person name="Chang Q.C."/>
            <person name="Ding S.J."/>
            <person name="Wang X.J."/>
            <person name="Zhu J.G."/>
            <person name="Ruan X.D."/>
            <person name="Zhao L."/>
            <person name="Wei J.T."/>
            <person name="Ye R.Z."/>
            <person name="Que T.C."/>
            <person name="Du C.H."/>
            <person name="Zhou Y.H."/>
            <person name="Cheng J.X."/>
            <person name="Dai P.F."/>
            <person name="Guo W.B."/>
            <person name="Han X.H."/>
            <person name="Huang E.J."/>
            <person name="Li L.F."/>
            <person name="Wei W."/>
            <person name="Gao Y.C."/>
            <person name="Liu J.Z."/>
            <person name="Shao H.Z."/>
            <person name="Wang X."/>
            <person name="Wang C.C."/>
            <person name="Yang T.C."/>
            <person name="Huo Q.B."/>
            <person name="Li W."/>
            <person name="Chen H.Y."/>
            <person name="Chen S.E."/>
            <person name="Zhou L.G."/>
            <person name="Ni X.B."/>
            <person name="Tian J.H."/>
            <person name="Sheng Y."/>
            <person name="Liu T."/>
            <person name="Pan Y.S."/>
            <person name="Xia L.Y."/>
            <person name="Li J."/>
            <person name="Zhao F."/>
            <person name="Cao W.C."/>
        </authorList>
    </citation>
    <scope>NUCLEOTIDE SEQUENCE [LARGE SCALE GENOMIC DNA]</scope>
    <source>
        <strain evidence="1">Iper-2018</strain>
    </source>
</reference>
<keyword evidence="2" id="KW-1185">Reference proteome</keyword>
<gene>
    <name evidence="1" type="ORF">HPB47_019057</name>
</gene>
<organism evidence="1 2">
    <name type="scientific">Ixodes persulcatus</name>
    <name type="common">Taiga tick</name>
    <dbReference type="NCBI Taxonomy" id="34615"/>
    <lineage>
        <taxon>Eukaryota</taxon>
        <taxon>Metazoa</taxon>
        <taxon>Ecdysozoa</taxon>
        <taxon>Arthropoda</taxon>
        <taxon>Chelicerata</taxon>
        <taxon>Arachnida</taxon>
        <taxon>Acari</taxon>
        <taxon>Parasitiformes</taxon>
        <taxon>Ixodida</taxon>
        <taxon>Ixodoidea</taxon>
        <taxon>Ixodidae</taxon>
        <taxon>Ixodinae</taxon>
        <taxon>Ixodes</taxon>
    </lineage>
</organism>
<sequence length="81" mass="9049">MVQLESESFAAFVAELPKLTQACAFEAALEQPLRACFVCGLRGEDIRHSLFAEDNRLAFHGAVERVLAIEAAKKRAWENRT</sequence>
<dbReference type="EMBL" id="JABSTQ010008443">
    <property type="protein sequence ID" value="KAG0434509.1"/>
    <property type="molecule type" value="Genomic_DNA"/>
</dbReference>
<protein>
    <submittedName>
        <fullName evidence="1">Uncharacterized protein</fullName>
    </submittedName>
</protein>
<evidence type="ECO:0000313" key="2">
    <source>
        <dbReference type="Proteomes" id="UP000805193"/>
    </source>
</evidence>
<accession>A0AC60QJ58</accession>
<name>A0AC60QJ58_IXOPE</name>
<evidence type="ECO:0000313" key="1">
    <source>
        <dbReference type="EMBL" id="KAG0434509.1"/>
    </source>
</evidence>
<dbReference type="Proteomes" id="UP000805193">
    <property type="component" value="Unassembled WGS sequence"/>
</dbReference>